<proteinExistence type="predicted"/>
<dbReference type="AlphaFoldDB" id="A0A1M7QJM4"/>
<name>A0A1M7QJM4_9BACT</name>
<organism evidence="1 2">
    <name type="scientific">Cyclobacterium lianum</name>
    <dbReference type="NCBI Taxonomy" id="388280"/>
    <lineage>
        <taxon>Bacteria</taxon>
        <taxon>Pseudomonadati</taxon>
        <taxon>Bacteroidota</taxon>
        <taxon>Cytophagia</taxon>
        <taxon>Cytophagales</taxon>
        <taxon>Cyclobacteriaceae</taxon>
        <taxon>Cyclobacterium</taxon>
    </lineage>
</organism>
<protein>
    <submittedName>
        <fullName evidence="1">Uncharacterized protein</fullName>
    </submittedName>
</protein>
<evidence type="ECO:0000313" key="2">
    <source>
        <dbReference type="Proteomes" id="UP000184513"/>
    </source>
</evidence>
<gene>
    <name evidence="1" type="ORF">SAMN04488057_11911</name>
</gene>
<dbReference type="EMBL" id="FRCY01000019">
    <property type="protein sequence ID" value="SHN31313.1"/>
    <property type="molecule type" value="Genomic_DNA"/>
</dbReference>
<reference evidence="1 2" key="1">
    <citation type="submission" date="2016-11" db="EMBL/GenBank/DDBJ databases">
        <authorList>
            <person name="Jaros S."/>
            <person name="Januszkiewicz K."/>
            <person name="Wedrychowicz H."/>
        </authorList>
    </citation>
    <scope>NUCLEOTIDE SEQUENCE [LARGE SCALE GENOMIC DNA]</scope>
    <source>
        <strain evidence="1 2">CGMCC 1.6102</strain>
    </source>
</reference>
<keyword evidence="2" id="KW-1185">Reference proteome</keyword>
<evidence type="ECO:0000313" key="1">
    <source>
        <dbReference type="EMBL" id="SHN31313.1"/>
    </source>
</evidence>
<dbReference type="STRING" id="388280.SAMN04488057_11911"/>
<accession>A0A1M7QJM4</accession>
<sequence length="56" mass="6434">MKSANIFISGLLVFLSLGFSYESIRLYFDQSDKEITDYIKSQVIKKLGKSLINENK</sequence>
<dbReference type="Proteomes" id="UP000184513">
    <property type="component" value="Unassembled WGS sequence"/>
</dbReference>